<accession>A0A6J6PML0</accession>
<gene>
    <name evidence="1" type="ORF">UFOPK2366_01207</name>
</gene>
<reference evidence="1" key="1">
    <citation type="submission" date="2020-05" db="EMBL/GenBank/DDBJ databases">
        <authorList>
            <person name="Chiriac C."/>
            <person name="Salcher M."/>
            <person name="Ghai R."/>
            <person name="Kavagutti S V."/>
        </authorList>
    </citation>
    <scope>NUCLEOTIDE SEQUENCE</scope>
</reference>
<proteinExistence type="predicted"/>
<name>A0A6J6PML0_9ZZZZ</name>
<evidence type="ECO:0000313" key="1">
    <source>
        <dbReference type="EMBL" id="CAB4699746.1"/>
    </source>
</evidence>
<protein>
    <submittedName>
        <fullName evidence="1">Unannotated protein</fullName>
    </submittedName>
</protein>
<dbReference type="EMBL" id="CAEZXM010000227">
    <property type="protein sequence ID" value="CAB4699746.1"/>
    <property type="molecule type" value="Genomic_DNA"/>
</dbReference>
<dbReference type="AlphaFoldDB" id="A0A6J6PML0"/>
<sequence>MLFAGHRYRRSERSLKDLELAATQTLTSGGRAADGAVVLDEQ</sequence>
<organism evidence="1">
    <name type="scientific">freshwater metagenome</name>
    <dbReference type="NCBI Taxonomy" id="449393"/>
    <lineage>
        <taxon>unclassified sequences</taxon>
        <taxon>metagenomes</taxon>
        <taxon>ecological metagenomes</taxon>
    </lineage>
</organism>